<dbReference type="OMA" id="DSEEINC"/>
<dbReference type="EMBL" id="HE806318">
    <property type="protein sequence ID" value="CCH60141.1"/>
    <property type="molecule type" value="Genomic_DNA"/>
</dbReference>
<dbReference type="KEGG" id="tbl:TBLA_0C03380"/>
<gene>
    <name evidence="2" type="primary">TBLA0C03380</name>
    <name evidence="2" type="ORF">TBLA_0C03380</name>
</gene>
<evidence type="ECO:0000313" key="2">
    <source>
        <dbReference type="EMBL" id="CCH60141.1"/>
    </source>
</evidence>
<comment type="subcellular location">
    <subcellularLocation>
        <location evidence="1">Mitochondrion</location>
    </subcellularLocation>
</comment>
<proteinExistence type="inferred from homology"/>
<sequence>MVKPGISNIYKRTYTTLIKNFTSKEVGSGNGPFIQLPKLTSYHNMILLNIPSFTTIYGNLRNISMLDISKKDMPGLYLSNLKDSNLTEFHTNNNPVNLILSLTNNKESLKVINLDTSSNGLVVPDLKNSVIYYSGDLTLNHDIKKITGFGVLVIKGSDNIFAKTLKEDESITIRAECVLAYDDTLTLQINDKPKVSLREQIFKKGYFFGNKNEFIKASGPGNIYLQNSI</sequence>
<dbReference type="SUPFAM" id="SSF51219">
    <property type="entry name" value="TRAP-like"/>
    <property type="match status" value="1"/>
</dbReference>
<dbReference type="InParanoid" id="I2H189"/>
<dbReference type="OrthoDB" id="5295771at2759"/>
<dbReference type="InterPro" id="IPR002838">
    <property type="entry name" value="AIM24"/>
</dbReference>
<keyword evidence="1" id="KW-0496">Mitochondrion</keyword>
<dbReference type="GO" id="GO:0005739">
    <property type="term" value="C:mitochondrion"/>
    <property type="evidence" value="ECO:0007669"/>
    <property type="project" value="UniProtKB-SubCell"/>
</dbReference>
<keyword evidence="3" id="KW-1185">Reference proteome</keyword>
<dbReference type="HOGENOM" id="CLU_1069488_0_0_1"/>
<comment type="similarity">
    <text evidence="1">Belongs to the AIM24 family.</text>
</comment>
<dbReference type="RefSeq" id="XP_004179660.1">
    <property type="nucleotide sequence ID" value="XM_004179612.1"/>
</dbReference>
<dbReference type="AlphaFoldDB" id="I2H189"/>
<dbReference type="InterPro" id="IPR016031">
    <property type="entry name" value="Trp_RNA-bd_attenuator-like_dom"/>
</dbReference>
<name>I2H189_HENB6</name>
<accession>I2H189</accession>
<dbReference type="Proteomes" id="UP000002866">
    <property type="component" value="Chromosome 3"/>
</dbReference>
<dbReference type="Gene3D" id="3.60.160.10">
    <property type="entry name" value="Mitochondrial biogenesis AIM24"/>
    <property type="match status" value="1"/>
</dbReference>
<dbReference type="InterPro" id="IPR036983">
    <property type="entry name" value="AIM24_sf"/>
</dbReference>
<reference evidence="2 3" key="1">
    <citation type="journal article" date="2011" name="Proc. Natl. Acad. Sci. U.S.A.">
        <title>Evolutionary erosion of yeast sex chromosomes by mating-type switching accidents.</title>
        <authorList>
            <person name="Gordon J.L."/>
            <person name="Armisen D."/>
            <person name="Proux-Wera E."/>
            <person name="Oheigeartaigh S.S."/>
            <person name="Byrne K.P."/>
            <person name="Wolfe K.H."/>
        </authorList>
    </citation>
    <scope>NUCLEOTIDE SEQUENCE [LARGE SCALE GENOMIC DNA]</scope>
    <source>
        <strain evidence="3">ATCC 34711 / CBS 6284 / DSM 70876 / NBRC 10599 / NRRL Y-10934 / UCD 77-7</strain>
    </source>
</reference>
<dbReference type="Pfam" id="PF01987">
    <property type="entry name" value="AIM24"/>
    <property type="match status" value="1"/>
</dbReference>
<evidence type="ECO:0000313" key="3">
    <source>
        <dbReference type="Proteomes" id="UP000002866"/>
    </source>
</evidence>
<evidence type="ECO:0000256" key="1">
    <source>
        <dbReference type="RuleBase" id="RU363045"/>
    </source>
</evidence>
<dbReference type="GeneID" id="14495121"/>
<protein>
    <recommendedName>
        <fullName evidence="1">Altered inheritance of mitochondria protein 24, mitochondrial</fullName>
    </recommendedName>
</protein>
<organism evidence="2 3">
    <name type="scientific">Henningerozyma blattae (strain ATCC 34711 / CBS 6284 / DSM 70876 / NBRC 10599 / NRRL Y-10934 / UCD 77-7)</name>
    <name type="common">Yeast</name>
    <name type="synonym">Tetrapisispora blattae</name>
    <dbReference type="NCBI Taxonomy" id="1071380"/>
    <lineage>
        <taxon>Eukaryota</taxon>
        <taxon>Fungi</taxon>
        <taxon>Dikarya</taxon>
        <taxon>Ascomycota</taxon>
        <taxon>Saccharomycotina</taxon>
        <taxon>Saccharomycetes</taxon>
        <taxon>Saccharomycetales</taxon>
        <taxon>Saccharomycetaceae</taxon>
        <taxon>Henningerozyma</taxon>
    </lineage>
</organism>